<reference evidence="1" key="1">
    <citation type="journal article" date="2014" name="Front. Microbiol.">
        <title>High frequency of phylogenetically diverse reductive dehalogenase-homologous genes in deep subseafloor sedimentary metagenomes.</title>
        <authorList>
            <person name="Kawai M."/>
            <person name="Futagami T."/>
            <person name="Toyoda A."/>
            <person name="Takaki Y."/>
            <person name="Nishi S."/>
            <person name="Hori S."/>
            <person name="Arai W."/>
            <person name="Tsubouchi T."/>
            <person name="Morono Y."/>
            <person name="Uchiyama I."/>
            <person name="Ito T."/>
            <person name="Fujiyama A."/>
            <person name="Inagaki F."/>
            <person name="Takami H."/>
        </authorList>
    </citation>
    <scope>NUCLEOTIDE SEQUENCE</scope>
    <source>
        <strain evidence="1">Expedition CK06-06</strain>
    </source>
</reference>
<dbReference type="EMBL" id="BARV01007997">
    <property type="protein sequence ID" value="GAI15318.1"/>
    <property type="molecule type" value="Genomic_DNA"/>
</dbReference>
<gene>
    <name evidence="1" type="ORF">S06H3_16186</name>
</gene>
<comment type="caution">
    <text evidence="1">The sequence shown here is derived from an EMBL/GenBank/DDBJ whole genome shotgun (WGS) entry which is preliminary data.</text>
</comment>
<proteinExistence type="predicted"/>
<accession>X1L8E3</accession>
<sequence>MVQALVLVLVLVQGLAQALVAQVFPQALARVSHLAEKEMAVVFEQGHMLQE</sequence>
<name>X1L8E3_9ZZZZ</name>
<evidence type="ECO:0000313" key="1">
    <source>
        <dbReference type="EMBL" id="GAI15318.1"/>
    </source>
</evidence>
<dbReference type="AlphaFoldDB" id="X1L8E3"/>
<protein>
    <submittedName>
        <fullName evidence="1">Uncharacterized protein</fullName>
    </submittedName>
</protein>
<organism evidence="1">
    <name type="scientific">marine sediment metagenome</name>
    <dbReference type="NCBI Taxonomy" id="412755"/>
    <lineage>
        <taxon>unclassified sequences</taxon>
        <taxon>metagenomes</taxon>
        <taxon>ecological metagenomes</taxon>
    </lineage>
</organism>